<sequence>MPDFTLRVKKAGKGVSVGDSDKVIFWYKPKGSHQYRVIYADLTIEETTADQLPVDTGKTQGYKDLHKEKVDRVVLPSEPAAVEILEKVQETYDALDSYRSVCEVVADYNNALIFDVNNFPDLTQAEIEQLEQNPEFKKIFNRSYVTNTSLIMTLARPQLYCMEWTTKYIKVRGSNYSGDRTGCIWSDDNGYYGMQYGKRKTYRIFYSEP</sequence>
<reference evidence="1" key="1">
    <citation type="journal article" date="2014" name="Front. Microbiol.">
        <title>High frequency of phylogenetically diverse reductive dehalogenase-homologous genes in deep subseafloor sedimentary metagenomes.</title>
        <authorList>
            <person name="Kawai M."/>
            <person name="Futagami T."/>
            <person name="Toyoda A."/>
            <person name="Takaki Y."/>
            <person name="Nishi S."/>
            <person name="Hori S."/>
            <person name="Arai W."/>
            <person name="Tsubouchi T."/>
            <person name="Morono Y."/>
            <person name="Uchiyama I."/>
            <person name="Ito T."/>
            <person name="Fujiyama A."/>
            <person name="Inagaki F."/>
            <person name="Takami H."/>
        </authorList>
    </citation>
    <scope>NUCLEOTIDE SEQUENCE</scope>
    <source>
        <strain evidence="1">Expedition CK06-06</strain>
    </source>
</reference>
<gene>
    <name evidence="1" type="ORF">S12H4_39966</name>
</gene>
<name>X1S9B4_9ZZZZ</name>
<protein>
    <submittedName>
        <fullName evidence="1">Uncharacterized protein</fullName>
    </submittedName>
</protein>
<dbReference type="AlphaFoldDB" id="X1S9B4"/>
<evidence type="ECO:0000313" key="1">
    <source>
        <dbReference type="EMBL" id="GAI89538.1"/>
    </source>
</evidence>
<accession>X1S9B4</accession>
<feature type="non-terminal residue" evidence="1">
    <location>
        <position position="209"/>
    </location>
</feature>
<dbReference type="EMBL" id="BARW01024214">
    <property type="protein sequence ID" value="GAI89538.1"/>
    <property type="molecule type" value="Genomic_DNA"/>
</dbReference>
<proteinExistence type="predicted"/>
<organism evidence="1">
    <name type="scientific">marine sediment metagenome</name>
    <dbReference type="NCBI Taxonomy" id="412755"/>
    <lineage>
        <taxon>unclassified sequences</taxon>
        <taxon>metagenomes</taxon>
        <taxon>ecological metagenomes</taxon>
    </lineage>
</organism>
<comment type="caution">
    <text evidence="1">The sequence shown here is derived from an EMBL/GenBank/DDBJ whole genome shotgun (WGS) entry which is preliminary data.</text>
</comment>